<sequence length="41" mass="4635">AVNVHHSDVKRYSVAEYSDRWTETPDLGPIMLEPYSTIGAE</sequence>
<evidence type="ECO:0000313" key="1">
    <source>
        <dbReference type="EMBL" id="MCI96724.1"/>
    </source>
</evidence>
<protein>
    <submittedName>
        <fullName evidence="1">Uncharacterized protein</fullName>
    </submittedName>
</protein>
<proteinExistence type="predicted"/>
<keyword evidence="2" id="KW-1185">Reference proteome</keyword>
<accession>A0A392W7V4</accession>
<feature type="non-terminal residue" evidence="1">
    <location>
        <position position="1"/>
    </location>
</feature>
<dbReference type="AlphaFoldDB" id="A0A392W7V4"/>
<comment type="caution">
    <text evidence="1">The sequence shown here is derived from an EMBL/GenBank/DDBJ whole genome shotgun (WGS) entry which is preliminary data.</text>
</comment>
<evidence type="ECO:0000313" key="2">
    <source>
        <dbReference type="Proteomes" id="UP000265520"/>
    </source>
</evidence>
<reference evidence="1 2" key="1">
    <citation type="journal article" date="2018" name="Front. Plant Sci.">
        <title>Red Clover (Trifolium pratense) and Zigzag Clover (T. medium) - A Picture of Genomic Similarities and Differences.</title>
        <authorList>
            <person name="Dluhosova J."/>
            <person name="Istvanek J."/>
            <person name="Nedelnik J."/>
            <person name="Repkova J."/>
        </authorList>
    </citation>
    <scope>NUCLEOTIDE SEQUENCE [LARGE SCALE GENOMIC DNA]</scope>
    <source>
        <strain evidence="2">cv. 10/8</strain>
        <tissue evidence="1">Leaf</tissue>
    </source>
</reference>
<name>A0A392W7V4_9FABA</name>
<dbReference type="Proteomes" id="UP000265520">
    <property type="component" value="Unassembled WGS sequence"/>
</dbReference>
<dbReference type="EMBL" id="LXQA011422367">
    <property type="protein sequence ID" value="MCI96724.1"/>
    <property type="molecule type" value="Genomic_DNA"/>
</dbReference>
<organism evidence="1 2">
    <name type="scientific">Trifolium medium</name>
    <dbReference type="NCBI Taxonomy" id="97028"/>
    <lineage>
        <taxon>Eukaryota</taxon>
        <taxon>Viridiplantae</taxon>
        <taxon>Streptophyta</taxon>
        <taxon>Embryophyta</taxon>
        <taxon>Tracheophyta</taxon>
        <taxon>Spermatophyta</taxon>
        <taxon>Magnoliopsida</taxon>
        <taxon>eudicotyledons</taxon>
        <taxon>Gunneridae</taxon>
        <taxon>Pentapetalae</taxon>
        <taxon>rosids</taxon>
        <taxon>fabids</taxon>
        <taxon>Fabales</taxon>
        <taxon>Fabaceae</taxon>
        <taxon>Papilionoideae</taxon>
        <taxon>50 kb inversion clade</taxon>
        <taxon>NPAAA clade</taxon>
        <taxon>Hologalegina</taxon>
        <taxon>IRL clade</taxon>
        <taxon>Trifolieae</taxon>
        <taxon>Trifolium</taxon>
    </lineage>
</organism>